<dbReference type="PANTHER" id="PTHR43334:SF1">
    <property type="entry name" value="3-HYDROXYPROPIONATE--COA LIGASE [ADP-FORMING]"/>
    <property type="match status" value="1"/>
</dbReference>
<dbReference type="SUPFAM" id="SSF56059">
    <property type="entry name" value="Glutathione synthetase ATP-binding domain-like"/>
    <property type="match status" value="1"/>
</dbReference>
<evidence type="ECO:0000256" key="2">
    <source>
        <dbReference type="ARBA" id="ARBA00022741"/>
    </source>
</evidence>
<proteinExistence type="predicted"/>
<comment type="caution">
    <text evidence="6">The sequence shown here is derived from an EMBL/GenBank/DDBJ whole genome shotgun (WGS) entry which is preliminary data.</text>
</comment>
<evidence type="ECO:0000256" key="4">
    <source>
        <dbReference type="PROSITE-ProRule" id="PRU00409"/>
    </source>
</evidence>
<dbReference type="Gene3D" id="3.30.1490.20">
    <property type="entry name" value="ATP-grasp fold, A domain"/>
    <property type="match status" value="1"/>
</dbReference>
<name>A0A7J3XZT0_9CREN</name>
<evidence type="ECO:0000259" key="5">
    <source>
        <dbReference type="PROSITE" id="PS50975"/>
    </source>
</evidence>
<gene>
    <name evidence="6" type="ORF">ENM60_04740</name>
</gene>
<protein>
    <submittedName>
        <fullName evidence="6">Acetyl-CoA synthetase</fullName>
    </submittedName>
</protein>
<feature type="domain" description="ATP-grasp" evidence="5">
    <location>
        <begin position="24"/>
        <end position="60"/>
    </location>
</feature>
<accession>A0A7J3XZT0</accession>
<evidence type="ECO:0000256" key="1">
    <source>
        <dbReference type="ARBA" id="ARBA00022598"/>
    </source>
</evidence>
<dbReference type="Pfam" id="PF13549">
    <property type="entry name" value="ATP-grasp_5"/>
    <property type="match status" value="1"/>
</dbReference>
<dbReference type="GO" id="GO:0046872">
    <property type="term" value="F:metal ion binding"/>
    <property type="evidence" value="ECO:0007669"/>
    <property type="project" value="InterPro"/>
</dbReference>
<keyword evidence="2 4" id="KW-0547">Nucleotide-binding</keyword>
<evidence type="ECO:0000256" key="3">
    <source>
        <dbReference type="ARBA" id="ARBA00022840"/>
    </source>
</evidence>
<dbReference type="PROSITE" id="PS50975">
    <property type="entry name" value="ATP_GRASP"/>
    <property type="match status" value="1"/>
</dbReference>
<dbReference type="EMBL" id="DRYK01000061">
    <property type="protein sequence ID" value="HHP68075.1"/>
    <property type="molecule type" value="Genomic_DNA"/>
</dbReference>
<dbReference type="AlphaFoldDB" id="A0A7J3XZT0"/>
<reference evidence="6" key="1">
    <citation type="journal article" date="2020" name="mSystems">
        <title>Genome- and Community-Level Interaction Insights into Carbon Utilization and Element Cycling Functions of Hydrothermarchaeota in Hydrothermal Sediment.</title>
        <authorList>
            <person name="Zhou Z."/>
            <person name="Liu Y."/>
            <person name="Xu W."/>
            <person name="Pan J."/>
            <person name="Luo Z.H."/>
            <person name="Li M."/>
        </authorList>
    </citation>
    <scope>NUCLEOTIDE SEQUENCE [LARGE SCALE GENOMIC DNA]</scope>
    <source>
        <strain evidence="6">SpSt-110</strain>
    </source>
</reference>
<dbReference type="PANTHER" id="PTHR43334">
    <property type="entry name" value="ACETATE--COA LIGASE [ADP-FORMING]"/>
    <property type="match status" value="1"/>
</dbReference>
<organism evidence="6">
    <name type="scientific">Thermogladius calderae</name>
    <dbReference type="NCBI Taxonomy" id="1200300"/>
    <lineage>
        <taxon>Archaea</taxon>
        <taxon>Thermoproteota</taxon>
        <taxon>Thermoprotei</taxon>
        <taxon>Desulfurococcales</taxon>
        <taxon>Desulfurococcaceae</taxon>
        <taxon>Thermogladius</taxon>
    </lineage>
</organism>
<dbReference type="InterPro" id="IPR011761">
    <property type="entry name" value="ATP-grasp"/>
</dbReference>
<dbReference type="Gene3D" id="3.30.470.20">
    <property type="entry name" value="ATP-grasp fold, B domain"/>
    <property type="match status" value="1"/>
</dbReference>
<dbReference type="FunFam" id="3.30.1490.20:FF:000020">
    <property type="entry name" value="Protein lysine acetyltransferase"/>
    <property type="match status" value="1"/>
</dbReference>
<keyword evidence="3 4" id="KW-0067">ATP-binding</keyword>
<dbReference type="GO" id="GO:0016874">
    <property type="term" value="F:ligase activity"/>
    <property type="evidence" value="ECO:0007669"/>
    <property type="project" value="UniProtKB-KW"/>
</dbReference>
<dbReference type="GO" id="GO:0005524">
    <property type="term" value="F:ATP binding"/>
    <property type="evidence" value="ECO:0007669"/>
    <property type="project" value="UniProtKB-UniRule"/>
</dbReference>
<dbReference type="InterPro" id="IPR051538">
    <property type="entry name" value="Acyl-CoA_Synth/Transferase"/>
</dbReference>
<dbReference type="InterPro" id="IPR013815">
    <property type="entry name" value="ATP_grasp_subdomain_1"/>
</dbReference>
<keyword evidence="1" id="KW-0436">Ligase</keyword>
<evidence type="ECO:0000313" key="6">
    <source>
        <dbReference type="EMBL" id="HHP68075.1"/>
    </source>
</evidence>
<sequence>MSSSDIVKSALSEGRPKLLEHEALRLMELYGIKVADYGFAATPAEAGLVSEKIGYPVVVKVVSPDISHKTDVGGVILGLKSRDEVVQGCERIMKNVSERQPGARVTGFLVQKMMPQGLEVIIGGTRDQVFGPVVMFGLGGIFVEVLRDVTFRVAPVSIQDALEMLGEIKASKILDGYRSQPPIDKNAIASMIVSLSKLMEENPYIFSVDLNPVIAYSSGAVVVDARVIVSKAGVVNH</sequence>